<evidence type="ECO:0000256" key="3">
    <source>
        <dbReference type="ARBA" id="ARBA00010918"/>
    </source>
</evidence>
<dbReference type="Pfam" id="PF22249">
    <property type="entry name" value="ERMP1-TM"/>
    <property type="match status" value="1"/>
</dbReference>
<keyword evidence="9" id="KW-0862">Zinc</keyword>
<dbReference type="InterPro" id="IPR048024">
    <property type="entry name" value="Fxna-like_M28_dom"/>
</dbReference>
<dbReference type="Pfam" id="PF22248">
    <property type="entry name" value="ERMP1_C"/>
    <property type="match status" value="1"/>
</dbReference>
<evidence type="ECO:0000256" key="6">
    <source>
        <dbReference type="ARBA" id="ARBA00022723"/>
    </source>
</evidence>
<dbReference type="Pfam" id="PF04389">
    <property type="entry name" value="Peptidase_M28"/>
    <property type="match status" value="1"/>
</dbReference>
<dbReference type="GO" id="GO:0006508">
    <property type="term" value="P:proteolysis"/>
    <property type="evidence" value="ECO:0007669"/>
    <property type="project" value="UniProtKB-KW"/>
</dbReference>
<feature type="transmembrane region" description="Helical" evidence="15">
    <location>
        <begin position="717"/>
        <end position="735"/>
    </location>
</feature>
<feature type="transmembrane region" description="Helical" evidence="15">
    <location>
        <begin position="120"/>
        <end position="139"/>
    </location>
</feature>
<comment type="similarity">
    <text evidence="3">Belongs to the peptidase M28 family.</text>
</comment>
<evidence type="ECO:0000256" key="7">
    <source>
        <dbReference type="ARBA" id="ARBA00022801"/>
    </source>
</evidence>
<dbReference type="SUPFAM" id="SSF53187">
    <property type="entry name" value="Zn-dependent exopeptidases"/>
    <property type="match status" value="1"/>
</dbReference>
<evidence type="ECO:0000259" key="16">
    <source>
        <dbReference type="Pfam" id="PF04389"/>
    </source>
</evidence>
<keyword evidence="8" id="KW-0256">Endoplasmic reticulum</keyword>
<evidence type="ECO:0000256" key="13">
    <source>
        <dbReference type="ARBA" id="ARBA00023180"/>
    </source>
</evidence>
<proteinExistence type="inferred from homology"/>
<feature type="domain" description="Peptidase M28" evidence="16">
    <location>
        <begin position="241"/>
        <end position="439"/>
    </location>
</feature>
<evidence type="ECO:0000256" key="2">
    <source>
        <dbReference type="ARBA" id="ARBA00004477"/>
    </source>
</evidence>
<dbReference type="GO" id="GO:0005789">
    <property type="term" value="C:endoplasmic reticulum membrane"/>
    <property type="evidence" value="ECO:0007669"/>
    <property type="project" value="UniProtKB-SubCell"/>
</dbReference>
<keyword evidence="4" id="KW-0645">Protease</keyword>
<evidence type="ECO:0000256" key="9">
    <source>
        <dbReference type="ARBA" id="ARBA00022833"/>
    </source>
</evidence>
<evidence type="ECO:0000259" key="17">
    <source>
        <dbReference type="Pfam" id="PF22248"/>
    </source>
</evidence>
<dbReference type="InterPro" id="IPR053974">
    <property type="entry name" value="ERMP1_1-A_TM"/>
</dbReference>
<keyword evidence="12 15" id="KW-0472">Membrane</keyword>
<evidence type="ECO:0000256" key="1">
    <source>
        <dbReference type="ARBA" id="ARBA00001947"/>
    </source>
</evidence>
<evidence type="ECO:0000313" key="19">
    <source>
        <dbReference type="Proteomes" id="UP000095287"/>
    </source>
</evidence>
<dbReference type="InterPro" id="IPR053973">
    <property type="entry name" value="ERMP1-like_C"/>
</dbReference>
<feature type="transmembrane region" description="Helical" evidence="15">
    <location>
        <begin position="643"/>
        <end position="664"/>
    </location>
</feature>
<evidence type="ECO:0000256" key="10">
    <source>
        <dbReference type="ARBA" id="ARBA00022989"/>
    </source>
</evidence>
<dbReference type="AlphaFoldDB" id="A0A1I7Y0S5"/>
<evidence type="ECO:0000256" key="8">
    <source>
        <dbReference type="ARBA" id="ARBA00022824"/>
    </source>
</evidence>
<comment type="cofactor">
    <cofactor evidence="1">
        <name>Zn(2+)</name>
        <dbReference type="ChEBI" id="CHEBI:29105"/>
    </cofactor>
</comment>
<keyword evidence="10 15" id="KW-1133">Transmembrane helix</keyword>
<keyword evidence="11" id="KW-0482">Metalloprotease</keyword>
<evidence type="ECO:0000256" key="15">
    <source>
        <dbReference type="SAM" id="Phobius"/>
    </source>
</evidence>
<feature type="domain" description="Endoplasmic reticulum metallopeptidase 1/1-A TM" evidence="18">
    <location>
        <begin position="514"/>
        <end position="728"/>
    </location>
</feature>
<dbReference type="CDD" id="cd03875">
    <property type="entry name" value="M28_Fxna_like"/>
    <property type="match status" value="1"/>
</dbReference>
<reference evidence="20" key="1">
    <citation type="submission" date="2016-11" db="UniProtKB">
        <authorList>
            <consortium name="WormBaseParasite"/>
        </authorList>
    </citation>
    <scope>IDENTIFICATION</scope>
</reference>
<dbReference type="PANTHER" id="PTHR12147:SF11">
    <property type="entry name" value="ENDOPLASMIC RETICULUM METALLOPEPTIDASE 1-B-RELATED"/>
    <property type="match status" value="1"/>
</dbReference>
<evidence type="ECO:0000256" key="12">
    <source>
        <dbReference type="ARBA" id="ARBA00023136"/>
    </source>
</evidence>
<dbReference type="InterPro" id="IPR007484">
    <property type="entry name" value="Peptidase_M28"/>
</dbReference>
<keyword evidence="6" id="KW-0479">Metal-binding</keyword>
<evidence type="ECO:0000256" key="11">
    <source>
        <dbReference type="ARBA" id="ARBA00023049"/>
    </source>
</evidence>
<feature type="transmembrane region" description="Helical" evidence="15">
    <location>
        <begin position="514"/>
        <end position="536"/>
    </location>
</feature>
<feature type="domain" description="Endoplasmic reticulum metallopeptidase 1-like C-terminal" evidence="17">
    <location>
        <begin position="748"/>
        <end position="958"/>
    </location>
</feature>
<dbReference type="GO" id="GO:0046872">
    <property type="term" value="F:metal ion binding"/>
    <property type="evidence" value="ECO:0007669"/>
    <property type="project" value="UniProtKB-KW"/>
</dbReference>
<evidence type="ECO:0000259" key="18">
    <source>
        <dbReference type="Pfam" id="PF22249"/>
    </source>
</evidence>
<dbReference type="FunFam" id="3.40.630.10:FF:000008">
    <property type="entry name" value="Endoplasmic reticulum metallopeptidase 1"/>
    <property type="match status" value="1"/>
</dbReference>
<name>A0A1I7Y0S5_9BILA</name>
<comment type="subcellular location">
    <subcellularLocation>
        <location evidence="2">Endoplasmic reticulum membrane</location>
        <topology evidence="2">Multi-pass membrane protein</topology>
    </subcellularLocation>
</comment>
<protein>
    <recommendedName>
        <fullName evidence="14">FXNA-like protease</fullName>
    </recommendedName>
</protein>
<keyword evidence="5 15" id="KW-0812">Transmembrane</keyword>
<evidence type="ECO:0000313" key="20">
    <source>
        <dbReference type="WBParaSite" id="L893_g11573.t1"/>
    </source>
</evidence>
<evidence type="ECO:0000256" key="4">
    <source>
        <dbReference type="ARBA" id="ARBA00022670"/>
    </source>
</evidence>
<dbReference type="Proteomes" id="UP000095287">
    <property type="component" value="Unplaced"/>
</dbReference>
<keyword evidence="7" id="KW-0378">Hydrolase</keyword>
<accession>A0A1I7Y0S5</accession>
<sequence>MAACASGRTSFLLDAVRVSTHPPRAHALTRCVAVCSLATPLHSACELTSRGGWAPMEFCHGAWNDGSKQAAMPGERRCSAMWLDGKARERRSSKPYQLLGEDPLSCDTEKAHNSSFQLRFLTSAHWIFVVFVFAAVIVGTQHLHKCVPRPLPPSEENDRFSEIRGRPILQKLSALGPKPSGSVACERDAVQTITSELEAIQKDAEGSHHTLTIEKQYPSGCFDIPRFDTDGFALCYRNVSNIIARLGRKDRPWHKSHTSVLLNCHYDSWPTSYGGSDDLVSCALMLEILRVLTDPRSKPVRHDVIFLFNGAEESSLLAAHGFITKHPYRHGIKAFINLEASGSGGRELLFQAGPGNQWLMNSYLEAAPHPHCSILGQEVFQSGVYPGDTDFRVFRDYGRIPGLDLAFVQNGYWYHTEFDKAEMITTGSMQRTGENILATLRHLLDSPYLDNPAEYGDRKFIFFDIVGLFSVVYPMKLGEALNFLCAAILFYTVFRKIRLFQKGDVIGNYSLGQFATALMSHVLCGVLIGGCVYGLAHLVNYLDMTMTWYVKQWAVVPLYGLSTLLAGLAGETIITRVFSHKSDAKFIELALHDAHMAILSTVLVVLTYKGIASAFLLMLLVIFPLMRNPAEYVLQRVFMSESAILFCAVHLLCILPGLIMTIYTTEMLISIFVPIMGRNTSNPEIIIAGFCAFSSFFICMAVASLIPRTKTRSMKTIFTLGICIWAAFFIVLNLGQMRSTYDYRPEYPSARRTQFFHMRRKFYDKDGTLETANGLVAIAQDYRGVLDIPFVAEPDSGYQKIECKTNSKFCELPYYYPTAHRITDKMIRFKPISEDLNPKYPIGVTLLKKEHEGGVIRYNFTVTGSEQISVYISPQGDYSIKSWSVFQNQDEADSDNSAFAFLHCSGENCGVWNFEIVLERRGDPNEDAKNSELLMGAVAHYLHGPDMRSDTLQQLLQKIESERADPSKWKWAMTASAWNADVISKYY</sequence>
<feature type="transmembrane region" description="Helical" evidence="15">
    <location>
        <begin position="556"/>
        <end position="578"/>
    </location>
</feature>
<evidence type="ECO:0000256" key="5">
    <source>
        <dbReference type="ARBA" id="ARBA00022692"/>
    </source>
</evidence>
<feature type="transmembrane region" description="Helical" evidence="15">
    <location>
        <begin position="685"/>
        <end position="705"/>
    </location>
</feature>
<dbReference type="WBParaSite" id="L893_g11573.t1">
    <property type="protein sequence ID" value="L893_g11573.t1"/>
    <property type="gene ID" value="L893_g11573"/>
</dbReference>
<feature type="transmembrane region" description="Helical" evidence="15">
    <location>
        <begin position="598"/>
        <end position="623"/>
    </location>
</feature>
<dbReference type="Gene3D" id="3.40.630.10">
    <property type="entry name" value="Zn peptidases"/>
    <property type="match status" value="1"/>
</dbReference>
<organism evidence="19 20">
    <name type="scientific">Steinernema glaseri</name>
    <dbReference type="NCBI Taxonomy" id="37863"/>
    <lineage>
        <taxon>Eukaryota</taxon>
        <taxon>Metazoa</taxon>
        <taxon>Ecdysozoa</taxon>
        <taxon>Nematoda</taxon>
        <taxon>Chromadorea</taxon>
        <taxon>Rhabditida</taxon>
        <taxon>Tylenchina</taxon>
        <taxon>Panagrolaimomorpha</taxon>
        <taxon>Strongyloidoidea</taxon>
        <taxon>Steinernematidae</taxon>
        <taxon>Steinernema</taxon>
    </lineage>
</organism>
<dbReference type="InterPro" id="IPR045175">
    <property type="entry name" value="M28_fam"/>
</dbReference>
<keyword evidence="13" id="KW-0325">Glycoprotein</keyword>
<evidence type="ECO:0000256" key="14">
    <source>
        <dbReference type="ARBA" id="ARBA00078796"/>
    </source>
</evidence>
<keyword evidence="19" id="KW-1185">Reference proteome</keyword>
<dbReference type="PANTHER" id="PTHR12147">
    <property type="entry name" value="METALLOPEPTIDASE M28 FAMILY MEMBER"/>
    <property type="match status" value="1"/>
</dbReference>
<dbReference type="GO" id="GO:0008235">
    <property type="term" value="F:metalloexopeptidase activity"/>
    <property type="evidence" value="ECO:0007669"/>
    <property type="project" value="InterPro"/>
</dbReference>